<dbReference type="InterPro" id="IPR015892">
    <property type="entry name" value="Carbonic_anhydrase_CS"/>
</dbReference>
<comment type="function">
    <text evidence="7">Reversible hydration of carbon dioxide.</text>
</comment>
<reference evidence="8" key="1">
    <citation type="submission" date="2016-08" db="EMBL/GenBank/DDBJ databases">
        <authorList>
            <person name="Seilhamer J.J."/>
        </authorList>
    </citation>
    <scope>NUCLEOTIDE SEQUENCE</scope>
    <source>
        <strain evidence="8">86</strain>
    </source>
</reference>
<evidence type="ECO:0000256" key="5">
    <source>
        <dbReference type="ARBA" id="ARBA00048348"/>
    </source>
</evidence>
<name>A0A212LTP5_9FIRM</name>
<proteinExistence type="inferred from homology"/>
<evidence type="ECO:0000313" key="8">
    <source>
        <dbReference type="EMBL" id="SCM80955.1"/>
    </source>
</evidence>
<feature type="binding site" evidence="6">
    <location>
        <position position="48"/>
    </location>
    <ligand>
        <name>Zn(2+)</name>
        <dbReference type="ChEBI" id="CHEBI:29105"/>
    </ligand>
</feature>
<organism evidence="8">
    <name type="scientific">uncultured Sporomusa sp</name>
    <dbReference type="NCBI Taxonomy" id="307249"/>
    <lineage>
        <taxon>Bacteria</taxon>
        <taxon>Bacillati</taxon>
        <taxon>Bacillota</taxon>
        <taxon>Negativicutes</taxon>
        <taxon>Selenomonadales</taxon>
        <taxon>Sporomusaceae</taxon>
        <taxon>Sporomusa</taxon>
        <taxon>environmental samples</taxon>
    </lineage>
</organism>
<comment type="cofactor">
    <cofactor evidence="6">
        <name>Zn(2+)</name>
        <dbReference type="ChEBI" id="CHEBI:29105"/>
    </cofactor>
    <text evidence="6">Binds 1 zinc ion per subunit.</text>
</comment>
<dbReference type="AlphaFoldDB" id="A0A212LTP5"/>
<comment type="similarity">
    <text evidence="1 7">Belongs to the beta-class carbonic anhydrase family.</text>
</comment>
<evidence type="ECO:0000256" key="4">
    <source>
        <dbReference type="ARBA" id="ARBA00023239"/>
    </source>
</evidence>
<protein>
    <recommendedName>
        <fullName evidence="2 7">Carbonic anhydrase</fullName>
        <ecNumber evidence="2 7">4.2.1.1</ecNumber>
    </recommendedName>
    <alternativeName>
        <fullName evidence="7">Carbonate dehydratase</fullName>
    </alternativeName>
</protein>
<accession>A0A212LTP5</accession>
<sequence>MDAFQALEKLHHGNKRYVTERYAKTDVGLQRRSQLVTYQDPFAVILGCSDSRIPPEIIFDQGLGDLFVVRTAGQVVADVVLGSIEYAVEHLNVRLVVVLGHGDCGAVKAAINNSLCLNHIETIKQAIQPAVQKASTQSGELLTNTIKANVDFGVWKLKTSSPILQRALTKKGLHIVGAIKDLHTGSVDFDIVGSNDFNGS</sequence>
<dbReference type="RefSeq" id="WP_075754194.1">
    <property type="nucleotide sequence ID" value="NZ_LT608335.1"/>
</dbReference>
<dbReference type="GO" id="GO:0015976">
    <property type="term" value="P:carbon utilization"/>
    <property type="evidence" value="ECO:0007669"/>
    <property type="project" value="InterPro"/>
</dbReference>
<gene>
    <name evidence="8" type="primary">mtcA</name>
    <name evidence="8" type="ORF">KL86SPO_31133</name>
</gene>
<dbReference type="PROSITE" id="PS00704">
    <property type="entry name" value="PROK_CO2_ANHYDRASE_1"/>
    <property type="match status" value="1"/>
</dbReference>
<evidence type="ECO:0000256" key="7">
    <source>
        <dbReference type="RuleBase" id="RU003956"/>
    </source>
</evidence>
<keyword evidence="3 6" id="KW-0862">Zinc</keyword>
<evidence type="ECO:0000256" key="3">
    <source>
        <dbReference type="ARBA" id="ARBA00022833"/>
    </source>
</evidence>
<dbReference type="InterPro" id="IPR036874">
    <property type="entry name" value="Carbonic_anhydrase_sf"/>
</dbReference>
<feature type="binding site" evidence="6">
    <location>
        <position position="101"/>
    </location>
    <ligand>
        <name>Zn(2+)</name>
        <dbReference type="ChEBI" id="CHEBI:29105"/>
    </ligand>
</feature>
<feature type="binding site" evidence="6">
    <location>
        <position position="50"/>
    </location>
    <ligand>
        <name>Zn(2+)</name>
        <dbReference type="ChEBI" id="CHEBI:29105"/>
    </ligand>
</feature>
<dbReference type="GO" id="GO:0008270">
    <property type="term" value="F:zinc ion binding"/>
    <property type="evidence" value="ECO:0007669"/>
    <property type="project" value="UniProtKB-UniRule"/>
</dbReference>
<dbReference type="EMBL" id="FMJE01000003">
    <property type="protein sequence ID" value="SCM80955.1"/>
    <property type="molecule type" value="Genomic_DNA"/>
</dbReference>
<evidence type="ECO:0000256" key="6">
    <source>
        <dbReference type="PIRSR" id="PIRSR601765-1"/>
    </source>
</evidence>
<evidence type="ECO:0000256" key="1">
    <source>
        <dbReference type="ARBA" id="ARBA00006217"/>
    </source>
</evidence>
<dbReference type="SUPFAM" id="SSF53056">
    <property type="entry name" value="beta-carbonic anhydrase, cab"/>
    <property type="match status" value="1"/>
</dbReference>
<feature type="binding site" evidence="6">
    <location>
        <position position="104"/>
    </location>
    <ligand>
        <name>Zn(2+)</name>
        <dbReference type="ChEBI" id="CHEBI:29105"/>
    </ligand>
</feature>
<comment type="catalytic activity">
    <reaction evidence="5 7">
        <text>hydrogencarbonate + H(+) = CO2 + H2O</text>
        <dbReference type="Rhea" id="RHEA:10748"/>
        <dbReference type="ChEBI" id="CHEBI:15377"/>
        <dbReference type="ChEBI" id="CHEBI:15378"/>
        <dbReference type="ChEBI" id="CHEBI:16526"/>
        <dbReference type="ChEBI" id="CHEBI:17544"/>
        <dbReference type="EC" id="4.2.1.1"/>
    </reaction>
</comment>
<dbReference type="Pfam" id="PF00484">
    <property type="entry name" value="Pro_CA"/>
    <property type="match status" value="1"/>
</dbReference>
<evidence type="ECO:0000256" key="2">
    <source>
        <dbReference type="ARBA" id="ARBA00012925"/>
    </source>
</evidence>
<dbReference type="Gene3D" id="3.40.1050.10">
    <property type="entry name" value="Carbonic anhydrase"/>
    <property type="match status" value="1"/>
</dbReference>
<dbReference type="PANTHER" id="PTHR11002:SF79">
    <property type="entry name" value="CARBONIC ANHYDRASE 2"/>
    <property type="match status" value="1"/>
</dbReference>
<dbReference type="EC" id="4.2.1.1" evidence="2 7"/>
<dbReference type="PANTHER" id="PTHR11002">
    <property type="entry name" value="CARBONIC ANHYDRASE"/>
    <property type="match status" value="1"/>
</dbReference>
<keyword evidence="4 7" id="KW-0456">Lyase</keyword>
<dbReference type="SMART" id="SM00947">
    <property type="entry name" value="Pro_CA"/>
    <property type="match status" value="1"/>
</dbReference>
<dbReference type="GO" id="GO:0004089">
    <property type="term" value="F:carbonate dehydratase activity"/>
    <property type="evidence" value="ECO:0007669"/>
    <property type="project" value="UniProtKB-UniRule"/>
</dbReference>
<dbReference type="PROSITE" id="PS00705">
    <property type="entry name" value="PROK_CO2_ANHYDRASE_2"/>
    <property type="match status" value="1"/>
</dbReference>
<dbReference type="InterPro" id="IPR001765">
    <property type="entry name" value="Carbonic_anhydrase"/>
</dbReference>
<keyword evidence="6" id="KW-0479">Metal-binding</keyword>
<dbReference type="CDD" id="cd03378">
    <property type="entry name" value="beta_CA_cladeC"/>
    <property type="match status" value="1"/>
</dbReference>